<name>V4SR74_CITCL</name>
<gene>
    <name evidence="2" type="ORF">CICLE_v10026269mg</name>
</gene>
<dbReference type="InParanoid" id="V4SR74"/>
<reference evidence="2 3" key="1">
    <citation type="submission" date="2013-10" db="EMBL/GenBank/DDBJ databases">
        <authorList>
            <consortium name="International Citrus Genome Consortium"/>
            <person name="Jenkins J."/>
            <person name="Schmutz J."/>
            <person name="Prochnik S."/>
            <person name="Rokhsar D."/>
            <person name="Gmitter F."/>
            <person name="Ollitrault P."/>
            <person name="Machado M."/>
            <person name="Talon M."/>
            <person name="Wincker P."/>
            <person name="Jaillon O."/>
            <person name="Morgante M."/>
        </authorList>
    </citation>
    <scope>NUCLEOTIDE SEQUENCE</scope>
    <source>
        <strain evidence="3">cv. Clemenules</strain>
    </source>
</reference>
<dbReference type="AlphaFoldDB" id="V4SR74"/>
<keyword evidence="1" id="KW-0472">Membrane</keyword>
<protein>
    <submittedName>
        <fullName evidence="2">Uncharacterized protein</fullName>
    </submittedName>
</protein>
<keyword evidence="3" id="KW-1185">Reference proteome</keyword>
<dbReference type="Gramene" id="ESR41440">
    <property type="protein sequence ID" value="ESR41440"/>
    <property type="gene ID" value="CICLE_v10026269mg"/>
</dbReference>
<accession>V4SR74</accession>
<dbReference type="EMBL" id="KI536925">
    <property type="protein sequence ID" value="ESR41440.1"/>
    <property type="molecule type" value="Genomic_DNA"/>
</dbReference>
<keyword evidence="1" id="KW-0812">Transmembrane</keyword>
<feature type="transmembrane region" description="Helical" evidence="1">
    <location>
        <begin position="239"/>
        <end position="259"/>
    </location>
</feature>
<dbReference type="FunCoup" id="V4SR74">
    <property type="interactions" value="515"/>
</dbReference>
<organism evidence="2 3">
    <name type="scientific">Citrus clementina</name>
    <name type="common">Clementine</name>
    <name type="synonym">Citrus deliciosa x Citrus sinensis</name>
    <dbReference type="NCBI Taxonomy" id="85681"/>
    <lineage>
        <taxon>Eukaryota</taxon>
        <taxon>Viridiplantae</taxon>
        <taxon>Streptophyta</taxon>
        <taxon>Embryophyta</taxon>
        <taxon>Tracheophyta</taxon>
        <taxon>Spermatophyta</taxon>
        <taxon>Magnoliopsida</taxon>
        <taxon>eudicotyledons</taxon>
        <taxon>Gunneridae</taxon>
        <taxon>Pentapetalae</taxon>
        <taxon>rosids</taxon>
        <taxon>malvids</taxon>
        <taxon>Sapindales</taxon>
        <taxon>Rutaceae</taxon>
        <taxon>Aurantioideae</taxon>
        <taxon>Citrus</taxon>
    </lineage>
</organism>
<dbReference type="PANTHER" id="PTHR34064:SF5">
    <property type="entry name" value="PROTEIN, PUTATIVE-RELATED"/>
    <property type="match status" value="1"/>
</dbReference>
<evidence type="ECO:0000313" key="2">
    <source>
        <dbReference type="EMBL" id="ESR41440.1"/>
    </source>
</evidence>
<keyword evidence="1" id="KW-1133">Transmembrane helix</keyword>
<evidence type="ECO:0000313" key="3">
    <source>
        <dbReference type="Proteomes" id="UP000030687"/>
    </source>
</evidence>
<dbReference type="OMA" id="AISDRCH"/>
<proteinExistence type="predicted"/>
<sequence>MAANSCNEEKVYFPGIMDRNSSLPVSCSCFQLLKPSFDEVNHHCSLGNDPFTLFGWLIKIQYIQLVSGLISLWRGISDVLPILIEEASFPEKQECPFHSSHVQDVYGISVLPDEGNTSPNCTSQLTFLSFLEVPFPSKSRTSLDTQLDCHKCIDLQMKSADAYSSCIVDINIEKENLETLKSNDETFGSIKSEGVHMQKVLQRQASLNIDKSPTERTHDAPTNRWRRYRRAASFDSRKVVLLFSILSSLGTLILIYLTLRVRQNGDGFNHV</sequence>
<dbReference type="PANTHER" id="PTHR34064">
    <property type="entry name" value="OS04G0672300 PROTEIN"/>
    <property type="match status" value="1"/>
</dbReference>
<dbReference type="Proteomes" id="UP000030687">
    <property type="component" value="Unassembled WGS sequence"/>
</dbReference>
<evidence type="ECO:0000256" key="1">
    <source>
        <dbReference type="SAM" id="Phobius"/>
    </source>
</evidence>
<dbReference type="eggNOG" id="ENOG502RXFQ">
    <property type="taxonomic scope" value="Eukaryota"/>
</dbReference>